<comment type="similarity">
    <text evidence="1">Belongs to the DinB family.</text>
</comment>
<comment type="caution">
    <text evidence="3">The sequence shown here is derived from an EMBL/GenBank/DDBJ whole genome shotgun (WGS) entry which is preliminary data.</text>
</comment>
<keyword evidence="4" id="KW-1185">Reference proteome</keyword>
<evidence type="ECO:0000256" key="2">
    <source>
        <dbReference type="ARBA" id="ARBA00022723"/>
    </source>
</evidence>
<proteinExistence type="inferred from homology"/>
<evidence type="ECO:0000256" key="1">
    <source>
        <dbReference type="ARBA" id="ARBA00008635"/>
    </source>
</evidence>
<dbReference type="EMBL" id="JAPFCC010000001">
    <property type="protein sequence ID" value="MCW7554865.1"/>
    <property type="molecule type" value="Genomic_DNA"/>
</dbReference>
<dbReference type="Pfam" id="PF05163">
    <property type="entry name" value="DinB"/>
    <property type="match status" value="1"/>
</dbReference>
<gene>
    <name evidence="3" type="ORF">NX722_20040</name>
</gene>
<dbReference type="Proteomes" id="UP001209854">
    <property type="component" value="Unassembled WGS sequence"/>
</dbReference>
<protein>
    <recommendedName>
        <fullName evidence="5">DinB family protein</fullName>
    </recommendedName>
</protein>
<dbReference type="InterPro" id="IPR007837">
    <property type="entry name" value="DinB"/>
</dbReference>
<evidence type="ECO:0008006" key="5">
    <source>
        <dbReference type="Google" id="ProtNLM"/>
    </source>
</evidence>
<sequence length="170" mass="19286">MTVHRACQLNIETLTELSELLKQLPDKYFKARLSGYCGPVGTQIRHIIEFYKGFLQGLELGTVNYDDRPRNPDLETSRDKALEEIGIICRHMALLDDQYEALDFQACGGTDQTLSTTSNMHRELLFLHNHTVHHKAIITLLLEPTGFKLPDTFGLALATRVYQQNKALAD</sequence>
<dbReference type="Gene3D" id="1.20.120.450">
    <property type="entry name" value="dinb family like domain"/>
    <property type="match status" value="1"/>
</dbReference>
<organism evidence="3 4">
    <name type="scientific">Endozoicomonas gorgoniicola</name>
    <dbReference type="NCBI Taxonomy" id="1234144"/>
    <lineage>
        <taxon>Bacteria</taxon>
        <taxon>Pseudomonadati</taxon>
        <taxon>Pseudomonadota</taxon>
        <taxon>Gammaproteobacteria</taxon>
        <taxon>Oceanospirillales</taxon>
        <taxon>Endozoicomonadaceae</taxon>
        <taxon>Endozoicomonas</taxon>
    </lineage>
</organism>
<reference evidence="3 4" key="1">
    <citation type="submission" date="2022-10" db="EMBL/GenBank/DDBJ databases">
        <title>High-quality genome sequences of two octocoral-associated bacteria, Endozoicomonas euniceicola EF212 and Endozoicomonas gorgoniicola PS125.</title>
        <authorList>
            <person name="Chiou Y.-J."/>
            <person name="Chen Y.-H."/>
        </authorList>
    </citation>
    <scope>NUCLEOTIDE SEQUENCE [LARGE SCALE GENOMIC DNA]</scope>
    <source>
        <strain evidence="3 4">PS125</strain>
    </source>
</reference>
<evidence type="ECO:0000313" key="3">
    <source>
        <dbReference type="EMBL" id="MCW7554865.1"/>
    </source>
</evidence>
<dbReference type="InterPro" id="IPR034660">
    <property type="entry name" value="DinB/YfiT-like"/>
</dbReference>
<dbReference type="RefSeq" id="WP_262564627.1">
    <property type="nucleotide sequence ID" value="NZ_JAPFCC010000001.1"/>
</dbReference>
<keyword evidence="2" id="KW-0479">Metal-binding</keyword>
<accession>A0ABT3MZR4</accession>
<dbReference type="SUPFAM" id="SSF109854">
    <property type="entry name" value="DinB/YfiT-like putative metalloenzymes"/>
    <property type="match status" value="1"/>
</dbReference>
<evidence type="ECO:0000313" key="4">
    <source>
        <dbReference type="Proteomes" id="UP001209854"/>
    </source>
</evidence>
<name>A0ABT3MZR4_9GAMM</name>